<reference evidence="3" key="4">
    <citation type="submission" date="2023-05" db="EMBL/GenBank/DDBJ databases">
        <title>Colonisation of extended spectrum b-lactamase- and carbapenemase-producing bacteria on hospital surfaces from low- and middle-income countries.</title>
        <authorList>
            <person name="Nieto-Rosado M."/>
            <person name="Sands K."/>
            <person name="Iregbu K."/>
            <person name="Zahra R."/>
            <person name="Mazarati J.B."/>
            <person name="Mehtar S."/>
            <person name="Barnards-Group B."/>
            <person name="Walsh T.R."/>
        </authorList>
    </citation>
    <scope>NUCLEOTIDE SEQUENCE</scope>
    <source>
        <strain evidence="3">PP-E493</strain>
    </source>
</reference>
<dbReference type="Proteomes" id="UP001159075">
    <property type="component" value="Unassembled WGS sequence"/>
</dbReference>
<dbReference type="AlphaFoldDB" id="A0A073KLL7"/>
<dbReference type="Pfam" id="PF07023">
    <property type="entry name" value="DUF1315"/>
    <property type="match status" value="1"/>
</dbReference>
<name>A0A073KLL7_9GAMM</name>
<accession>A0A073KLL7</accession>
<dbReference type="EMBL" id="JAOTLW010000008">
    <property type="protein sequence ID" value="MDI5831758.1"/>
    <property type="molecule type" value="Genomic_DNA"/>
</dbReference>
<dbReference type="Proteomes" id="UP001187859">
    <property type="component" value="Unassembled WGS sequence"/>
</dbReference>
<gene>
    <name evidence="1" type="ORF">E2650_06460</name>
    <name evidence="2" type="ORF">ODY93_09300</name>
    <name evidence="3" type="ORF">QM089_07820</name>
</gene>
<dbReference type="RefSeq" id="WP_037418861.1">
    <property type="nucleotide sequence ID" value="NZ_AP025014.1"/>
</dbReference>
<comment type="caution">
    <text evidence="1">The sequence shown here is derived from an EMBL/GenBank/DDBJ whole genome shotgun (WGS) entry which is preliminary data.</text>
</comment>
<evidence type="ECO:0000313" key="4">
    <source>
        <dbReference type="Proteomes" id="UP001159075"/>
    </source>
</evidence>
<dbReference type="GeneID" id="75188759"/>
<reference evidence="1" key="2">
    <citation type="submission" date="2019-04" db="EMBL/GenBank/DDBJ databases">
        <authorList>
            <person name="Zou H."/>
        </authorList>
    </citation>
    <scope>NUCLEOTIDE SEQUENCE</scope>
    <source>
        <strain evidence="1">2015oxa</strain>
    </source>
</reference>
<dbReference type="OrthoDB" id="5616307at2"/>
<dbReference type="EMBL" id="JASGOQ010000001">
    <property type="protein sequence ID" value="MDV5390163.1"/>
    <property type="molecule type" value="Genomic_DNA"/>
</dbReference>
<evidence type="ECO:0000313" key="3">
    <source>
        <dbReference type="EMBL" id="MDV5390163.1"/>
    </source>
</evidence>
<reference evidence="2 4" key="3">
    <citation type="submission" date="2022-09" db="EMBL/GenBank/DDBJ databases">
        <title>The outer-membrane cytochrome OmcA is essential for infection of Shewanella oneidensis by a zebrafish-associated bacteriophage.</title>
        <authorList>
            <person name="Grenfell A.W."/>
            <person name="Intile P."/>
            <person name="Mcfarlane J."/>
            <person name="Leung D."/>
            <person name="Abdalla K."/>
            <person name="Wold M."/>
            <person name="Kees E."/>
            <person name="Gralnick J."/>
        </authorList>
    </citation>
    <scope>NUCLEOTIDE SEQUENCE [LARGE SCALE GENOMIC DNA]</scope>
    <source>
        <strain evidence="2 4">NF-5</strain>
    </source>
</reference>
<dbReference type="EMBL" id="SUNE01000003">
    <property type="protein sequence ID" value="MDG5899544.1"/>
    <property type="molecule type" value="Genomic_DNA"/>
</dbReference>
<proteinExistence type="predicted"/>
<evidence type="ECO:0000313" key="1">
    <source>
        <dbReference type="EMBL" id="MDG5899544.1"/>
    </source>
</evidence>
<reference evidence="1" key="1">
    <citation type="journal article" date="2019" name="Int J Environ Res Public Health">
        <title>Characterization of Chromosome-Mediated BlaOXA-894 in Shewanella xiamenensis Isolated from Pig Wastewater.</title>
        <authorList>
            <person name="Zou H."/>
            <person name="Zhou Z."/>
            <person name="Xia H."/>
            <person name="Zhao Q."/>
            <person name="Li X."/>
        </authorList>
    </citation>
    <scope>NUCLEOTIDE SEQUENCE</scope>
    <source>
        <strain evidence="1">2015oxa</strain>
    </source>
</reference>
<organism evidence="1">
    <name type="scientific">Shewanella xiamenensis</name>
    <dbReference type="NCBI Taxonomy" id="332186"/>
    <lineage>
        <taxon>Bacteria</taxon>
        <taxon>Pseudomonadati</taxon>
        <taxon>Pseudomonadota</taxon>
        <taxon>Gammaproteobacteria</taxon>
        <taxon>Alteromonadales</taxon>
        <taxon>Shewanellaceae</taxon>
        <taxon>Shewanella</taxon>
    </lineage>
</organism>
<evidence type="ECO:0000313" key="2">
    <source>
        <dbReference type="EMBL" id="MDI5831758.1"/>
    </source>
</evidence>
<protein>
    <submittedName>
        <fullName evidence="1">DUF1315 family protein</fullName>
    </submittedName>
</protein>
<keyword evidence="4" id="KW-1185">Reference proteome</keyword>
<sequence>MTDINQVIDQMPEEVYERLRSAAELGKWEDGTVLTEAQRESTLQVVMLYQARRLDQTEHFTIGAGGKLNELSKAELKKQFRGESIAEFKADDL</sequence>
<dbReference type="Proteomes" id="UP001152518">
    <property type="component" value="Unassembled WGS sequence"/>
</dbReference>
<dbReference type="InterPro" id="IPR009749">
    <property type="entry name" value="DUF1315"/>
</dbReference>